<keyword evidence="5" id="KW-1185">Reference proteome</keyword>
<dbReference type="Pfam" id="PF22725">
    <property type="entry name" value="GFO_IDH_MocA_C3"/>
    <property type="match status" value="1"/>
</dbReference>
<accession>A0AA96RFL3</accession>
<gene>
    <name evidence="4" type="ORF">MJA45_11315</name>
</gene>
<dbReference type="PANTHER" id="PTHR43818:SF11">
    <property type="entry name" value="BCDNA.GH03377"/>
    <property type="match status" value="1"/>
</dbReference>
<keyword evidence="1" id="KW-0560">Oxidoreductase</keyword>
<reference evidence="4 5" key="1">
    <citation type="submission" date="2022-02" db="EMBL/GenBank/DDBJ databases">
        <title>Paenibacillus sp. MBLB1776 Whole Genome Shotgun Sequencing.</title>
        <authorList>
            <person name="Hwang C.Y."/>
            <person name="Cho E.-S."/>
            <person name="Seo M.-J."/>
        </authorList>
    </citation>
    <scope>NUCLEOTIDE SEQUENCE [LARGE SCALE GENOMIC DNA]</scope>
    <source>
        <strain evidence="4 5">MBLB1776</strain>
    </source>
</reference>
<evidence type="ECO:0000259" key="3">
    <source>
        <dbReference type="Pfam" id="PF22725"/>
    </source>
</evidence>
<dbReference type="KEGG" id="paun:MJA45_11315"/>
<feature type="domain" description="GFO/IDH/MocA-like oxidoreductase" evidence="3">
    <location>
        <begin position="134"/>
        <end position="256"/>
    </location>
</feature>
<dbReference type="RefSeq" id="WP_315607353.1">
    <property type="nucleotide sequence ID" value="NZ_CP130318.1"/>
</dbReference>
<dbReference type="Pfam" id="PF01408">
    <property type="entry name" value="GFO_IDH_MocA"/>
    <property type="match status" value="1"/>
</dbReference>
<dbReference type="GO" id="GO:0000166">
    <property type="term" value="F:nucleotide binding"/>
    <property type="evidence" value="ECO:0007669"/>
    <property type="project" value="InterPro"/>
</dbReference>
<evidence type="ECO:0000256" key="1">
    <source>
        <dbReference type="ARBA" id="ARBA00023002"/>
    </source>
</evidence>
<protein>
    <submittedName>
        <fullName evidence="4">Gfo/Idh/MocA family oxidoreductase</fullName>
    </submittedName>
</protein>
<name>A0AA96RFL3_9BACL</name>
<evidence type="ECO:0000313" key="4">
    <source>
        <dbReference type="EMBL" id="WNQ13570.1"/>
    </source>
</evidence>
<sequence>MKRIMKYGVVLVGCGYMGATHLDNISNHPQVNLIGVSDLVEEKAKEFADRYQAASWSTNYNDYLVRDDVHIVIIATYPSSHLEITRACVLAGKHVLCEKPMAPNLKDAAEIVQLGSTAKTKVLVGHILRHNSTFQRVGEMVRDGAIGSPVVMRMSQIKKTVDNWKSHLALLNQVSPIVDCGVHYVDVMRWFTGAEVVSVSGFGQRLEPDVPEHTYNYGMINVKLSDGSIGYYEAGWGHNMPNENLKEFIGPKGRIRITYRTHRPLEEQHLGNLIELEHYPDGRKEEFNIDFSYKPTGSQFQYLIRMIEENLDPKPYLQEFYRALEVTILGDKAIHEGRTIACVEQRLPDVVNL</sequence>
<dbReference type="InterPro" id="IPR036291">
    <property type="entry name" value="NAD(P)-bd_dom_sf"/>
</dbReference>
<dbReference type="InterPro" id="IPR055170">
    <property type="entry name" value="GFO_IDH_MocA-like_dom"/>
</dbReference>
<feature type="domain" description="Gfo/Idh/MocA-like oxidoreductase N-terminal" evidence="2">
    <location>
        <begin position="9"/>
        <end position="126"/>
    </location>
</feature>
<evidence type="ECO:0000313" key="5">
    <source>
        <dbReference type="Proteomes" id="UP001305702"/>
    </source>
</evidence>
<dbReference type="Gene3D" id="3.40.50.720">
    <property type="entry name" value="NAD(P)-binding Rossmann-like Domain"/>
    <property type="match status" value="1"/>
</dbReference>
<organism evidence="4 5">
    <name type="scientific">Paenibacillus aurantius</name>
    <dbReference type="NCBI Taxonomy" id="2918900"/>
    <lineage>
        <taxon>Bacteria</taxon>
        <taxon>Bacillati</taxon>
        <taxon>Bacillota</taxon>
        <taxon>Bacilli</taxon>
        <taxon>Bacillales</taxon>
        <taxon>Paenibacillaceae</taxon>
        <taxon>Paenibacillus</taxon>
    </lineage>
</organism>
<dbReference type="InterPro" id="IPR050463">
    <property type="entry name" value="Gfo/Idh/MocA_oxidrdct_glycsds"/>
</dbReference>
<dbReference type="EMBL" id="CP130318">
    <property type="protein sequence ID" value="WNQ13570.1"/>
    <property type="molecule type" value="Genomic_DNA"/>
</dbReference>
<dbReference type="Proteomes" id="UP001305702">
    <property type="component" value="Chromosome"/>
</dbReference>
<dbReference type="PANTHER" id="PTHR43818">
    <property type="entry name" value="BCDNA.GH03377"/>
    <property type="match status" value="1"/>
</dbReference>
<dbReference type="InterPro" id="IPR000683">
    <property type="entry name" value="Gfo/Idh/MocA-like_OxRdtase_N"/>
</dbReference>
<dbReference type="GO" id="GO:0016491">
    <property type="term" value="F:oxidoreductase activity"/>
    <property type="evidence" value="ECO:0007669"/>
    <property type="project" value="UniProtKB-KW"/>
</dbReference>
<proteinExistence type="predicted"/>
<dbReference type="SUPFAM" id="SSF51735">
    <property type="entry name" value="NAD(P)-binding Rossmann-fold domains"/>
    <property type="match status" value="1"/>
</dbReference>
<dbReference type="SUPFAM" id="SSF55347">
    <property type="entry name" value="Glyceraldehyde-3-phosphate dehydrogenase-like, C-terminal domain"/>
    <property type="match status" value="1"/>
</dbReference>
<dbReference type="AlphaFoldDB" id="A0AA96RFL3"/>
<evidence type="ECO:0000259" key="2">
    <source>
        <dbReference type="Pfam" id="PF01408"/>
    </source>
</evidence>
<dbReference type="Gene3D" id="3.30.360.10">
    <property type="entry name" value="Dihydrodipicolinate Reductase, domain 2"/>
    <property type="match status" value="1"/>
</dbReference>